<dbReference type="PROSITE" id="PS51257">
    <property type="entry name" value="PROKAR_LIPOPROTEIN"/>
    <property type="match status" value="1"/>
</dbReference>
<reference evidence="2" key="1">
    <citation type="submission" date="2021-01" db="EMBL/GenBank/DDBJ databases">
        <title>Genomic Encyclopedia of Type Strains, Phase IV (KMG-IV): sequencing the most valuable type-strain genomes for metagenomic binning, comparative biology and taxonomic classification.</title>
        <authorList>
            <person name="Goeker M."/>
        </authorList>
    </citation>
    <scope>NUCLEOTIDE SEQUENCE</scope>
    <source>
        <strain evidence="2">DSM 23230</strain>
    </source>
</reference>
<dbReference type="EMBL" id="JAFBDQ010000016">
    <property type="protein sequence ID" value="MBM7557724.1"/>
    <property type="molecule type" value="Genomic_DNA"/>
</dbReference>
<dbReference type="Pfam" id="PF18998">
    <property type="entry name" value="Flg_new_2"/>
    <property type="match status" value="2"/>
</dbReference>
<dbReference type="Proteomes" id="UP000774000">
    <property type="component" value="Unassembled WGS sequence"/>
</dbReference>
<gene>
    <name evidence="2" type="ORF">JOC47_002590</name>
</gene>
<keyword evidence="3" id="KW-1185">Reference proteome</keyword>
<organism evidence="2 3">
    <name type="scientific">Halanaerobacter jeridensis</name>
    <dbReference type="NCBI Taxonomy" id="706427"/>
    <lineage>
        <taxon>Bacteria</taxon>
        <taxon>Bacillati</taxon>
        <taxon>Bacillota</taxon>
        <taxon>Clostridia</taxon>
        <taxon>Halanaerobiales</taxon>
        <taxon>Halobacteroidaceae</taxon>
        <taxon>Halanaerobacter</taxon>
    </lineage>
</organism>
<feature type="domain" description="Bacterial repeat" evidence="1">
    <location>
        <begin position="37"/>
        <end position="105"/>
    </location>
</feature>
<comment type="caution">
    <text evidence="2">The sequence shown here is derived from an EMBL/GenBank/DDBJ whole genome shotgun (WGS) entry which is preliminary data.</text>
</comment>
<dbReference type="InterPro" id="IPR044060">
    <property type="entry name" value="Bacterial_rp_domain"/>
</dbReference>
<evidence type="ECO:0000259" key="1">
    <source>
        <dbReference type="Pfam" id="PF18998"/>
    </source>
</evidence>
<dbReference type="InterPro" id="IPR032675">
    <property type="entry name" value="LRR_dom_sf"/>
</dbReference>
<proteinExistence type="predicted"/>
<dbReference type="RefSeq" id="WP_204702471.1">
    <property type="nucleotide sequence ID" value="NZ_JAFBDQ010000016.1"/>
</dbReference>
<name>A0A939BRV7_9FIRM</name>
<feature type="domain" description="Bacterial repeat" evidence="1">
    <location>
        <begin position="140"/>
        <end position="210"/>
    </location>
</feature>
<accession>A0A939BRV7</accession>
<evidence type="ECO:0000313" key="3">
    <source>
        <dbReference type="Proteomes" id="UP000774000"/>
    </source>
</evidence>
<dbReference type="Gene3D" id="3.80.10.10">
    <property type="entry name" value="Ribonuclease Inhibitor"/>
    <property type="match status" value="1"/>
</dbReference>
<evidence type="ECO:0000313" key="2">
    <source>
        <dbReference type="EMBL" id="MBM7557724.1"/>
    </source>
</evidence>
<protein>
    <recommendedName>
        <fullName evidence="1">Bacterial repeat domain-containing protein</fullName>
    </recommendedName>
</protein>
<dbReference type="SUPFAM" id="SSF52058">
    <property type="entry name" value="L domain-like"/>
    <property type="match status" value="1"/>
</dbReference>
<sequence length="630" mass="69120">MLGNKGKNTILIFFLVLLFLFVVGCSEENNDISKSEIRVTAEGGKVTLEPNKGVYKIGEQVTLTAVPDSNYQFNGWIINGDAVDKDSPTQITIQNPIEKVEASFNLSGGGDSSDDSDDTDPVQTYSINAAVAQADVGSVTIINADTGQEITNGSQVEEGTMIKLEANSEVDNYQLTHWLVNGSKVSGDTNNPYVIDNISENLTIEAYFDDKVDIAAEPRGSIISGVTINIYDAVGNQLGTLYQDNNASEVEVDAGQEIILTTSVQSSDYGLHAWWIDGEKRYEQELSELGGEQGIKLTANQDFTGINLLEAVYSEVVYQGNYEDDQGTILGAIREGKEDGKIFGPLTKKDLAEVTYLNATGYDISDLDTVVDYLDNLKTLILRRTNVSIDNNDLDTISKLQSLEILNLNNPDNKMNVTKIDGFSKLYKLTELKTLRLRYNKVKNIDFVQNMNNLTELDLLGNDVRIVQPLVTLEDNLERINIKYNKGVYMTEAETEAVPRPISVPIDELETLSGIARSEFDSDEEMRDKVELIASGNNSDLHRLNGVEANIYPIVTTNTSGNGSGKILLSPGRTEGKYYYPQSRVTVNVQADADSQYVSGSLKVNGVAHSPGDEINVKGNVNVEAQFSQQ</sequence>
<dbReference type="AlphaFoldDB" id="A0A939BRV7"/>